<evidence type="ECO:0000259" key="10">
    <source>
        <dbReference type="Pfam" id="PF12804"/>
    </source>
</evidence>
<keyword evidence="7 8" id="KW-0501">Molybdenum cofactor biosynthesis</keyword>
<keyword evidence="4 8" id="KW-0547">Nucleotide-binding</keyword>
<dbReference type="EC" id="2.7.7.77" evidence="8"/>
<dbReference type="OrthoDB" id="9788394at2"/>
<accession>A0A1H3IED5</accession>
<dbReference type="HAMAP" id="MF_00316">
    <property type="entry name" value="MobA"/>
    <property type="match status" value="1"/>
</dbReference>
<dbReference type="PANTHER" id="PTHR19136">
    <property type="entry name" value="MOLYBDENUM COFACTOR GUANYLYLTRANSFERASE"/>
    <property type="match status" value="1"/>
</dbReference>
<dbReference type="EMBL" id="FNPV01000001">
    <property type="protein sequence ID" value="SDY25639.1"/>
    <property type="molecule type" value="Genomic_DNA"/>
</dbReference>
<organism evidence="11 12">
    <name type="scientific">Tindallia californiensis</name>
    <dbReference type="NCBI Taxonomy" id="159292"/>
    <lineage>
        <taxon>Bacteria</taxon>
        <taxon>Bacillati</taxon>
        <taxon>Bacillota</taxon>
        <taxon>Clostridia</taxon>
        <taxon>Peptostreptococcales</taxon>
        <taxon>Tindalliaceae</taxon>
        <taxon>Tindallia</taxon>
    </lineage>
</organism>
<dbReference type="GO" id="GO:0005737">
    <property type="term" value="C:cytoplasm"/>
    <property type="evidence" value="ECO:0007669"/>
    <property type="project" value="UniProtKB-SubCell"/>
</dbReference>
<keyword evidence="12" id="KW-1185">Reference proteome</keyword>
<dbReference type="InterPro" id="IPR013482">
    <property type="entry name" value="Molybde_CF_guanTrfase"/>
</dbReference>
<dbReference type="CDD" id="cd02503">
    <property type="entry name" value="MobA"/>
    <property type="match status" value="1"/>
</dbReference>
<dbReference type="GO" id="GO:0005525">
    <property type="term" value="F:GTP binding"/>
    <property type="evidence" value="ECO:0007669"/>
    <property type="project" value="UniProtKB-UniRule"/>
</dbReference>
<feature type="region of interest" description="Disordered" evidence="9">
    <location>
        <begin position="209"/>
        <end position="230"/>
    </location>
</feature>
<evidence type="ECO:0000256" key="2">
    <source>
        <dbReference type="ARBA" id="ARBA00022679"/>
    </source>
</evidence>
<dbReference type="InterPro" id="IPR025877">
    <property type="entry name" value="MobA-like_NTP_Trfase"/>
</dbReference>
<feature type="binding site" evidence="8">
    <location>
        <position position="100"/>
    </location>
    <ligand>
        <name>Mg(2+)</name>
        <dbReference type="ChEBI" id="CHEBI:18420"/>
    </ligand>
</feature>
<feature type="compositionally biased region" description="Basic and acidic residues" evidence="9">
    <location>
        <begin position="214"/>
        <end position="230"/>
    </location>
</feature>
<evidence type="ECO:0000256" key="5">
    <source>
        <dbReference type="ARBA" id="ARBA00022842"/>
    </source>
</evidence>
<comment type="caution">
    <text evidence="8">Lacks conserved residue(s) required for the propagation of feature annotation.</text>
</comment>
<evidence type="ECO:0000256" key="8">
    <source>
        <dbReference type="HAMAP-Rule" id="MF_00316"/>
    </source>
</evidence>
<evidence type="ECO:0000313" key="11">
    <source>
        <dbReference type="EMBL" id="SDY25639.1"/>
    </source>
</evidence>
<evidence type="ECO:0000256" key="7">
    <source>
        <dbReference type="ARBA" id="ARBA00023150"/>
    </source>
</evidence>
<comment type="catalytic activity">
    <reaction evidence="8">
        <text>Mo-molybdopterin + GTP + H(+) = Mo-molybdopterin guanine dinucleotide + diphosphate</text>
        <dbReference type="Rhea" id="RHEA:34243"/>
        <dbReference type="ChEBI" id="CHEBI:15378"/>
        <dbReference type="ChEBI" id="CHEBI:33019"/>
        <dbReference type="ChEBI" id="CHEBI:37565"/>
        <dbReference type="ChEBI" id="CHEBI:71302"/>
        <dbReference type="ChEBI" id="CHEBI:71310"/>
        <dbReference type="EC" id="2.7.7.77"/>
    </reaction>
</comment>
<dbReference type="GO" id="GO:0046872">
    <property type="term" value="F:metal ion binding"/>
    <property type="evidence" value="ECO:0007669"/>
    <property type="project" value="UniProtKB-KW"/>
</dbReference>
<keyword evidence="11" id="KW-0548">Nucleotidyltransferase</keyword>
<evidence type="ECO:0000313" key="12">
    <source>
        <dbReference type="Proteomes" id="UP000199230"/>
    </source>
</evidence>
<keyword evidence="2 8" id="KW-0808">Transferase</keyword>
<sequence>MLKHKVSAVVLAGGNSKRMGRNKALLRIGDKKMIQIVVETLEPLFDEVILVTRNPSSFYMLDNVRFVTDVLDTEKKNSLVGLYSGLLKANNEYAFIVPCDMPFLSSKLIAHMIESLDGEDVRIPMIGSYFEPLHAIYRKTCLPYILDQLRDENYKITAFYDHVLVRPVSETHVRTIDPHLNSFTNVNTETEYLNAKARWALEKDITVNQQKNAKRSEKKNEKRRPDDILQ</sequence>
<dbReference type="Pfam" id="PF12804">
    <property type="entry name" value="NTP_transf_3"/>
    <property type="match status" value="1"/>
</dbReference>
<dbReference type="Proteomes" id="UP000199230">
    <property type="component" value="Unassembled WGS sequence"/>
</dbReference>
<dbReference type="STRING" id="159292.SAMN05192546_101108"/>
<dbReference type="GO" id="GO:0061603">
    <property type="term" value="F:molybdenum cofactor guanylyltransferase activity"/>
    <property type="evidence" value="ECO:0007669"/>
    <property type="project" value="UniProtKB-EC"/>
</dbReference>
<keyword evidence="1 8" id="KW-0963">Cytoplasm</keyword>
<gene>
    <name evidence="8" type="primary">mobA</name>
    <name evidence="11" type="ORF">SAMN05192546_101108</name>
</gene>
<comment type="cofactor">
    <cofactor evidence="8">
        <name>Mg(2+)</name>
        <dbReference type="ChEBI" id="CHEBI:18420"/>
    </cofactor>
</comment>
<comment type="domain">
    <text evidence="8">The N-terminal domain determines nucleotide recognition and specific binding, while the C-terminal domain determines the specific binding to the target protein.</text>
</comment>
<evidence type="ECO:0000256" key="3">
    <source>
        <dbReference type="ARBA" id="ARBA00022723"/>
    </source>
</evidence>
<dbReference type="Gene3D" id="3.90.550.10">
    <property type="entry name" value="Spore Coat Polysaccharide Biosynthesis Protein SpsA, Chain A"/>
    <property type="match status" value="1"/>
</dbReference>
<keyword evidence="5 8" id="KW-0460">Magnesium</keyword>
<protein>
    <recommendedName>
        <fullName evidence="8">Probable molybdenum cofactor guanylyltransferase</fullName>
        <shortName evidence="8">MoCo guanylyltransferase</shortName>
        <ecNumber evidence="8">2.7.7.77</ecNumber>
    </recommendedName>
    <alternativeName>
        <fullName evidence="8">GTP:molybdopterin guanylyltransferase</fullName>
    </alternativeName>
    <alternativeName>
        <fullName evidence="8">Mo-MPT guanylyltransferase</fullName>
    </alternativeName>
    <alternativeName>
        <fullName evidence="8">Molybdopterin guanylyltransferase</fullName>
    </alternativeName>
    <alternativeName>
        <fullName evidence="8">Molybdopterin-guanine dinucleotide synthase</fullName>
        <shortName evidence="8">MGD synthase</shortName>
    </alternativeName>
</protein>
<comment type="subcellular location">
    <subcellularLocation>
        <location evidence="8">Cytoplasm</location>
    </subcellularLocation>
</comment>
<feature type="binding site" evidence="8">
    <location>
        <position position="69"/>
    </location>
    <ligand>
        <name>GTP</name>
        <dbReference type="ChEBI" id="CHEBI:37565"/>
    </ligand>
</feature>
<evidence type="ECO:0000256" key="1">
    <source>
        <dbReference type="ARBA" id="ARBA00022490"/>
    </source>
</evidence>
<reference evidence="11 12" key="1">
    <citation type="submission" date="2016-10" db="EMBL/GenBank/DDBJ databases">
        <authorList>
            <person name="de Groot N.N."/>
        </authorList>
    </citation>
    <scope>NUCLEOTIDE SEQUENCE [LARGE SCALE GENOMIC DNA]</scope>
    <source>
        <strain evidence="11 12">APO</strain>
    </source>
</reference>
<keyword evidence="6 8" id="KW-0342">GTP-binding</keyword>
<proteinExistence type="inferred from homology"/>
<dbReference type="InterPro" id="IPR029044">
    <property type="entry name" value="Nucleotide-diphossugar_trans"/>
</dbReference>
<comment type="similarity">
    <text evidence="8">Belongs to the MobA family.</text>
</comment>
<feature type="binding site" evidence="8">
    <location>
        <begin position="11"/>
        <end position="13"/>
    </location>
    <ligand>
        <name>GTP</name>
        <dbReference type="ChEBI" id="CHEBI:37565"/>
    </ligand>
</feature>
<dbReference type="SUPFAM" id="SSF53448">
    <property type="entry name" value="Nucleotide-diphospho-sugar transferases"/>
    <property type="match status" value="1"/>
</dbReference>
<feature type="domain" description="MobA-like NTP transferase" evidence="10">
    <location>
        <begin position="8"/>
        <end position="152"/>
    </location>
</feature>
<feature type="binding site" evidence="8">
    <location>
        <position position="100"/>
    </location>
    <ligand>
        <name>GTP</name>
        <dbReference type="ChEBI" id="CHEBI:37565"/>
    </ligand>
</feature>
<dbReference type="PANTHER" id="PTHR19136:SF81">
    <property type="entry name" value="MOLYBDENUM COFACTOR GUANYLYLTRANSFERASE"/>
    <property type="match status" value="1"/>
</dbReference>
<evidence type="ECO:0000256" key="4">
    <source>
        <dbReference type="ARBA" id="ARBA00022741"/>
    </source>
</evidence>
<evidence type="ECO:0000256" key="6">
    <source>
        <dbReference type="ARBA" id="ARBA00023134"/>
    </source>
</evidence>
<comment type="function">
    <text evidence="8">Transfers a GMP moiety from GTP to Mo-molybdopterin (Mo-MPT) cofactor (Moco or molybdenum cofactor) to form Mo-molybdopterin guanine dinucleotide (Mo-MGD) cofactor.</text>
</comment>
<dbReference type="RefSeq" id="WP_093309839.1">
    <property type="nucleotide sequence ID" value="NZ_FNPV01000001.1"/>
</dbReference>
<dbReference type="GO" id="GO:0006777">
    <property type="term" value="P:Mo-molybdopterin cofactor biosynthetic process"/>
    <property type="evidence" value="ECO:0007669"/>
    <property type="project" value="UniProtKB-KW"/>
</dbReference>
<dbReference type="AlphaFoldDB" id="A0A1H3IED5"/>
<keyword evidence="3 8" id="KW-0479">Metal-binding</keyword>
<feature type="binding site" evidence="8">
    <location>
        <position position="23"/>
    </location>
    <ligand>
        <name>GTP</name>
        <dbReference type="ChEBI" id="CHEBI:37565"/>
    </ligand>
</feature>
<name>A0A1H3IED5_9FIRM</name>
<evidence type="ECO:0000256" key="9">
    <source>
        <dbReference type="SAM" id="MobiDB-lite"/>
    </source>
</evidence>